<dbReference type="AlphaFoldDB" id="K8NZD8"/>
<proteinExistence type="predicted"/>
<dbReference type="PATRIC" id="fig|883079.3.peg.3016"/>
<keyword evidence="1" id="KW-0812">Transmembrane</keyword>
<keyword evidence="1" id="KW-0472">Membrane</keyword>
<reference evidence="2 3" key="1">
    <citation type="submission" date="2012-04" db="EMBL/GenBank/DDBJ databases">
        <title>The Genome Sequence of Afipia clevelandensis ATCC 49720.</title>
        <authorList>
            <consortium name="The Broad Institute Genome Sequencing Platform"/>
            <person name="Earl A."/>
            <person name="Ward D."/>
            <person name="Feldgarden M."/>
            <person name="Gevers D."/>
            <person name="Huys G."/>
            <person name="Walker B."/>
            <person name="Young S.K."/>
            <person name="Zeng Q."/>
            <person name="Gargeya S."/>
            <person name="Fitzgerald M."/>
            <person name="Haas B."/>
            <person name="Abouelleil A."/>
            <person name="Alvarado L."/>
            <person name="Arachchi H.M."/>
            <person name="Berlin A."/>
            <person name="Chapman S.B."/>
            <person name="Goldberg J."/>
            <person name="Griggs A."/>
            <person name="Gujja S."/>
            <person name="Hansen M."/>
            <person name="Howarth C."/>
            <person name="Imamovic A."/>
            <person name="Larimer J."/>
            <person name="McCowen C."/>
            <person name="Montmayeur A."/>
            <person name="Murphy C."/>
            <person name="Neiman D."/>
            <person name="Pearson M."/>
            <person name="Priest M."/>
            <person name="Roberts A."/>
            <person name="Saif S."/>
            <person name="Shea T."/>
            <person name="Sisk P."/>
            <person name="Sykes S."/>
            <person name="Wortman J."/>
            <person name="Nusbaum C."/>
            <person name="Birren B."/>
        </authorList>
    </citation>
    <scope>NUCLEOTIDE SEQUENCE [LARGE SCALE GENOMIC DNA]</scope>
    <source>
        <strain evidence="2 3">ATCC 49720</strain>
    </source>
</reference>
<evidence type="ECO:0008006" key="4">
    <source>
        <dbReference type="Google" id="ProtNLM"/>
    </source>
</evidence>
<feature type="transmembrane region" description="Helical" evidence="1">
    <location>
        <begin position="43"/>
        <end position="62"/>
    </location>
</feature>
<accession>K8NZD8</accession>
<dbReference type="RefSeq" id="WP_002713824.1">
    <property type="nucleotide sequence ID" value="NZ_KB375281.1"/>
</dbReference>
<evidence type="ECO:0000256" key="1">
    <source>
        <dbReference type="SAM" id="Phobius"/>
    </source>
</evidence>
<sequence>MTGSSGVSEHMLYSVQGQNYQAAADARYAKARRHSRRVRQMRLAVPVLVAAAMFTIIGISLFNPFRILSKLPIDIGKLGVSGTKITMSSPHLAGFTPDQRPYELWAKSAVQDVTNPNNVELHELRAKVQMEDKTGLTMDAQSGLFDTKTQLLNLKDRIFLQSSTGYEARLTQATVDLGGGTVTSDKPVAVKLLNGTLDANRLKISENGALVRFDGGVSMILIPEQPASTDNTAPARDAAAK</sequence>
<protein>
    <recommendedName>
        <fullName evidence="4">LPS export ABC transporter periplasmic protein LptC</fullName>
    </recommendedName>
</protein>
<gene>
    <name evidence="2" type="ORF">HMPREF9696_02954</name>
</gene>
<keyword evidence="1" id="KW-1133">Transmembrane helix</keyword>
<dbReference type="HOGENOM" id="CLU_093446_0_0_5"/>
<dbReference type="EMBL" id="AGWY01000012">
    <property type="protein sequence ID" value="EKS33834.1"/>
    <property type="molecule type" value="Genomic_DNA"/>
</dbReference>
<dbReference type="InterPro" id="IPR010664">
    <property type="entry name" value="LipoPS_assembly_LptC-rel"/>
</dbReference>
<name>K8NZD8_9BRAD</name>
<dbReference type="Pfam" id="PF06835">
    <property type="entry name" value="LptC"/>
    <property type="match status" value="1"/>
</dbReference>
<keyword evidence="3" id="KW-1185">Reference proteome</keyword>
<evidence type="ECO:0000313" key="3">
    <source>
        <dbReference type="Proteomes" id="UP000001095"/>
    </source>
</evidence>
<evidence type="ECO:0000313" key="2">
    <source>
        <dbReference type="EMBL" id="EKS33834.1"/>
    </source>
</evidence>
<comment type="caution">
    <text evidence="2">The sequence shown here is derived from an EMBL/GenBank/DDBJ whole genome shotgun (WGS) entry which is preliminary data.</text>
</comment>
<dbReference type="Proteomes" id="UP000001095">
    <property type="component" value="Unassembled WGS sequence"/>
</dbReference>
<organism evidence="2 3">
    <name type="scientific">Afipia clevelandensis ATCC 49720</name>
    <dbReference type="NCBI Taxonomy" id="883079"/>
    <lineage>
        <taxon>Bacteria</taxon>
        <taxon>Pseudomonadati</taxon>
        <taxon>Pseudomonadota</taxon>
        <taxon>Alphaproteobacteria</taxon>
        <taxon>Hyphomicrobiales</taxon>
        <taxon>Nitrobacteraceae</taxon>
        <taxon>Afipia</taxon>
    </lineage>
</organism>